<name>A0A7W6B5L2_9HYPH</name>
<dbReference type="Proteomes" id="UP000545490">
    <property type="component" value="Unassembled WGS sequence"/>
</dbReference>
<dbReference type="AlphaFoldDB" id="A0A7W6B5L2"/>
<comment type="caution">
    <text evidence="1">The sequence shown here is derived from an EMBL/GenBank/DDBJ whole genome shotgun (WGS) entry which is preliminary data.</text>
</comment>
<keyword evidence="3" id="KW-1185">Reference proteome</keyword>
<protein>
    <submittedName>
        <fullName evidence="1">Uncharacterized protein</fullName>
    </submittedName>
</protein>
<gene>
    <name evidence="2" type="ORF">EFB14_19330</name>
    <name evidence="1" type="ORF">GGQ65_003317</name>
</gene>
<dbReference type="EMBL" id="RJJU01000010">
    <property type="protein sequence ID" value="RUM11038.1"/>
    <property type="molecule type" value="Genomic_DNA"/>
</dbReference>
<evidence type="ECO:0000313" key="4">
    <source>
        <dbReference type="Proteomes" id="UP000545490"/>
    </source>
</evidence>
<sequence length="84" mass="9715">MTTLRDQYGVIAKVLNLVIYAIHHAWAAVNSLKLSRLVFLFHGIPVDLLVRFCNCHIKQIYNHSHPMALLRDVFCCLQFLAELH</sequence>
<accession>A0A7W6B5L2</accession>
<evidence type="ECO:0000313" key="2">
    <source>
        <dbReference type="EMBL" id="RUM11038.1"/>
    </source>
</evidence>
<reference evidence="1 4" key="2">
    <citation type="submission" date="2020-08" db="EMBL/GenBank/DDBJ databases">
        <title>Genomic Encyclopedia of Type Strains, Phase IV (KMG-IV): sequencing the most valuable type-strain genomes for metagenomic binning, comparative biology and taxonomic classification.</title>
        <authorList>
            <person name="Goeker M."/>
        </authorList>
    </citation>
    <scope>NUCLEOTIDE SEQUENCE [LARGE SCALE GENOMIC DNA]</scope>
    <source>
        <strain evidence="1 4">DSM 19331</strain>
    </source>
</reference>
<evidence type="ECO:0000313" key="3">
    <source>
        <dbReference type="Proteomes" id="UP000272004"/>
    </source>
</evidence>
<reference evidence="2 3" key="1">
    <citation type="submission" date="2018-11" db="EMBL/GenBank/DDBJ databases">
        <authorList>
            <person name="Huo Y."/>
        </authorList>
    </citation>
    <scope>NUCLEOTIDE SEQUENCE [LARGE SCALE GENOMIC DNA]</scope>
    <source>
        <strain evidence="2 3">CCBAU 33202</strain>
    </source>
</reference>
<dbReference type="EMBL" id="JACIDG010000008">
    <property type="protein sequence ID" value="MBB3916017.1"/>
    <property type="molecule type" value="Genomic_DNA"/>
</dbReference>
<dbReference type="Proteomes" id="UP000272004">
    <property type="component" value="Unassembled WGS sequence"/>
</dbReference>
<dbReference type="RefSeq" id="WP_126828076.1">
    <property type="nucleotide sequence ID" value="NZ_JACIDG010000008.1"/>
</dbReference>
<proteinExistence type="predicted"/>
<organism evidence="1 4">
    <name type="scientific">Rhizobium fabae</name>
    <dbReference type="NCBI Taxonomy" id="573179"/>
    <lineage>
        <taxon>Bacteria</taxon>
        <taxon>Pseudomonadati</taxon>
        <taxon>Pseudomonadota</taxon>
        <taxon>Alphaproteobacteria</taxon>
        <taxon>Hyphomicrobiales</taxon>
        <taxon>Rhizobiaceae</taxon>
        <taxon>Rhizobium/Agrobacterium group</taxon>
        <taxon>Rhizobium</taxon>
    </lineage>
</organism>
<evidence type="ECO:0000313" key="1">
    <source>
        <dbReference type="EMBL" id="MBB3916017.1"/>
    </source>
</evidence>